<proteinExistence type="predicted"/>
<evidence type="ECO:0000259" key="2">
    <source>
        <dbReference type="Pfam" id="PF11706"/>
    </source>
</evidence>
<evidence type="ECO:0000313" key="3">
    <source>
        <dbReference type="EMBL" id="GEC29506.1"/>
    </source>
</evidence>
<sequence length="101" mass="10828">MPPGCTAEPGRPGGALSVTGTGVDAAPDGAASDRYAARILLAVHTAVGIGRIRRLNLCANDDCRWAFWDASRPGTGRWCSMQVCGGQHKAREYRRRNRTTS</sequence>
<dbReference type="InterPro" id="IPR023286">
    <property type="entry name" value="ABATE_dom_sf"/>
</dbReference>
<name>A0ABQ0S9H0_9PSEU</name>
<dbReference type="InterPro" id="IPR021005">
    <property type="entry name" value="Znf_CGNR"/>
</dbReference>
<dbReference type="Proteomes" id="UP000320693">
    <property type="component" value="Unassembled WGS sequence"/>
</dbReference>
<dbReference type="Pfam" id="PF11706">
    <property type="entry name" value="zf-CGNR"/>
    <property type="match status" value="1"/>
</dbReference>
<feature type="region of interest" description="Disordered" evidence="1">
    <location>
        <begin position="1"/>
        <end position="23"/>
    </location>
</feature>
<keyword evidence="4" id="KW-1185">Reference proteome</keyword>
<reference evidence="3 4" key="1">
    <citation type="submission" date="2019-06" db="EMBL/GenBank/DDBJ databases">
        <title>Whole genome shotgun sequence of Pseudonocardia saturnea NBRC 14499.</title>
        <authorList>
            <person name="Hosoyama A."/>
            <person name="Uohara A."/>
            <person name="Ohji S."/>
            <person name="Ichikawa N."/>
        </authorList>
    </citation>
    <scope>NUCLEOTIDE SEQUENCE [LARGE SCALE GENOMIC DNA]</scope>
    <source>
        <strain evidence="3 4">NBRC 14499</strain>
    </source>
</reference>
<feature type="domain" description="Zinc finger CGNR" evidence="2">
    <location>
        <begin position="54"/>
        <end position="96"/>
    </location>
</feature>
<dbReference type="PANTHER" id="PTHR35525:SF3">
    <property type="entry name" value="BLL6575 PROTEIN"/>
    <property type="match status" value="1"/>
</dbReference>
<organism evidence="3 4">
    <name type="scientific">Pseudonocardia saturnea</name>
    <dbReference type="NCBI Taxonomy" id="33909"/>
    <lineage>
        <taxon>Bacteria</taxon>
        <taxon>Bacillati</taxon>
        <taxon>Actinomycetota</taxon>
        <taxon>Actinomycetes</taxon>
        <taxon>Pseudonocardiales</taxon>
        <taxon>Pseudonocardiaceae</taxon>
        <taxon>Pseudonocardia</taxon>
    </lineage>
</organism>
<dbReference type="PANTHER" id="PTHR35525">
    <property type="entry name" value="BLL6575 PROTEIN"/>
    <property type="match status" value="1"/>
</dbReference>
<dbReference type="InterPro" id="IPR010852">
    <property type="entry name" value="ABATE"/>
</dbReference>
<accession>A0ABQ0S9H0</accession>
<gene>
    <name evidence="3" type="ORF">PSA01_65350</name>
</gene>
<protein>
    <recommendedName>
        <fullName evidence="2">Zinc finger CGNR domain-containing protein</fullName>
    </recommendedName>
</protein>
<evidence type="ECO:0000313" key="4">
    <source>
        <dbReference type="Proteomes" id="UP000320693"/>
    </source>
</evidence>
<evidence type="ECO:0000256" key="1">
    <source>
        <dbReference type="SAM" id="MobiDB-lite"/>
    </source>
</evidence>
<dbReference type="SUPFAM" id="SSF160904">
    <property type="entry name" value="Jann2411-like"/>
    <property type="match status" value="1"/>
</dbReference>
<dbReference type="EMBL" id="BJNH01000132">
    <property type="protein sequence ID" value="GEC29506.1"/>
    <property type="molecule type" value="Genomic_DNA"/>
</dbReference>
<comment type="caution">
    <text evidence="3">The sequence shown here is derived from an EMBL/GenBank/DDBJ whole genome shotgun (WGS) entry which is preliminary data.</text>
</comment>
<dbReference type="Gene3D" id="1.10.3300.10">
    <property type="entry name" value="Jann2411-like domain"/>
    <property type="match status" value="1"/>
</dbReference>